<dbReference type="GO" id="GO:0051301">
    <property type="term" value="P:cell division"/>
    <property type="evidence" value="ECO:0007669"/>
    <property type="project" value="InterPro"/>
</dbReference>
<dbReference type="GO" id="GO:0009252">
    <property type="term" value="P:peptidoglycan biosynthetic process"/>
    <property type="evidence" value="ECO:0007669"/>
    <property type="project" value="UniProtKB-KW"/>
</dbReference>
<evidence type="ECO:0000256" key="9">
    <source>
        <dbReference type="ARBA" id="ARBA00032370"/>
    </source>
</evidence>
<dbReference type="PANTHER" id="PTHR30474">
    <property type="entry name" value="CELL CYCLE PROTEIN"/>
    <property type="match status" value="1"/>
</dbReference>
<dbReference type="GO" id="GO:0015648">
    <property type="term" value="F:lipid-linked peptidoglycan transporter activity"/>
    <property type="evidence" value="ECO:0007669"/>
    <property type="project" value="TreeGrafter"/>
</dbReference>
<feature type="transmembrane region" description="Helical" evidence="17">
    <location>
        <begin position="21"/>
        <end position="38"/>
    </location>
</feature>
<evidence type="ECO:0000256" key="2">
    <source>
        <dbReference type="ARBA" id="ARBA00022676"/>
    </source>
</evidence>
<keyword evidence="19" id="KW-1185">Reference proteome</keyword>
<reference evidence="18" key="1">
    <citation type="submission" date="2020-06" db="EMBL/GenBank/DDBJ databases">
        <title>Characterization of fructooligosaccharide metabolism and fructooligosaccharide-degrading enzymes in human commensal butyrate producers.</title>
        <authorList>
            <person name="Tanno H."/>
            <person name="Fujii T."/>
            <person name="Hirano K."/>
            <person name="Maeno S."/>
            <person name="Tonozuka T."/>
            <person name="Sakamoto M."/>
            <person name="Ohkuma M."/>
            <person name="Tochio T."/>
            <person name="Endo A."/>
        </authorList>
    </citation>
    <scope>NUCLEOTIDE SEQUENCE</scope>
    <source>
        <strain evidence="18">JCM 17466</strain>
    </source>
</reference>
<keyword evidence="3" id="KW-0808">Transferase</keyword>
<gene>
    <name evidence="18" type="ORF">ANBU17_14490</name>
</gene>
<dbReference type="GO" id="GO:0008955">
    <property type="term" value="F:peptidoglycan glycosyltransferase activity"/>
    <property type="evidence" value="ECO:0007669"/>
    <property type="project" value="UniProtKB-EC"/>
</dbReference>
<dbReference type="PANTHER" id="PTHR30474:SF2">
    <property type="entry name" value="PEPTIDOGLYCAN GLYCOSYLTRANSFERASE FTSW-RELATED"/>
    <property type="match status" value="1"/>
</dbReference>
<evidence type="ECO:0000256" key="7">
    <source>
        <dbReference type="ARBA" id="ARBA00022989"/>
    </source>
</evidence>
<proteinExistence type="inferred from homology"/>
<name>A0A916VDK0_9FIRM</name>
<feature type="transmembrane region" description="Helical" evidence="17">
    <location>
        <begin position="263"/>
        <end position="282"/>
    </location>
</feature>
<evidence type="ECO:0000256" key="12">
    <source>
        <dbReference type="ARBA" id="ARBA00041185"/>
    </source>
</evidence>
<evidence type="ECO:0000256" key="16">
    <source>
        <dbReference type="ARBA" id="ARBA00049966"/>
    </source>
</evidence>
<comment type="function">
    <text evidence="16">Peptidoglycan polymerase that is essential for cell division.</text>
</comment>
<accession>A0A916VDK0</accession>
<feature type="transmembrane region" description="Helical" evidence="17">
    <location>
        <begin position="187"/>
        <end position="207"/>
    </location>
</feature>
<keyword evidence="2" id="KW-0328">Glycosyltransferase</keyword>
<protein>
    <recommendedName>
        <fullName evidence="12">Probable peptidoglycan glycosyltransferase FtsW</fullName>
        <ecNumber evidence="14">2.4.99.28</ecNumber>
    </recommendedName>
    <alternativeName>
        <fullName evidence="13">Cell division protein FtsW</fullName>
    </alternativeName>
    <alternativeName>
        <fullName evidence="10">Cell wall polymerase</fullName>
    </alternativeName>
    <alternativeName>
        <fullName evidence="9">Peptidoglycan polymerase</fullName>
    </alternativeName>
</protein>
<evidence type="ECO:0000256" key="1">
    <source>
        <dbReference type="ARBA" id="ARBA00004141"/>
    </source>
</evidence>
<keyword evidence="5" id="KW-0133">Cell shape</keyword>
<dbReference type="RefSeq" id="WP_201310812.1">
    <property type="nucleotide sequence ID" value="NZ_BLYI01000031.1"/>
</dbReference>
<evidence type="ECO:0000256" key="8">
    <source>
        <dbReference type="ARBA" id="ARBA00023136"/>
    </source>
</evidence>
<evidence type="ECO:0000256" key="13">
    <source>
        <dbReference type="ARBA" id="ARBA00041418"/>
    </source>
</evidence>
<keyword evidence="6" id="KW-0573">Peptidoglycan synthesis</keyword>
<feature type="transmembrane region" description="Helical" evidence="17">
    <location>
        <begin position="503"/>
        <end position="521"/>
    </location>
</feature>
<evidence type="ECO:0000256" key="14">
    <source>
        <dbReference type="ARBA" id="ARBA00044770"/>
    </source>
</evidence>
<feature type="transmembrane region" description="Helical" evidence="17">
    <location>
        <begin position="115"/>
        <end position="136"/>
    </location>
</feature>
<feature type="transmembrane region" description="Helical" evidence="17">
    <location>
        <begin position="58"/>
        <end position="77"/>
    </location>
</feature>
<comment type="similarity">
    <text evidence="11">Belongs to the SEDS family. FtsW subfamily.</text>
</comment>
<comment type="catalytic activity">
    <reaction evidence="15">
        <text>[GlcNAc-(1-&gt;4)-Mur2Ac(oyl-L-Ala-gamma-D-Glu-L-Lys-D-Ala-D-Ala)](n)-di-trans,octa-cis-undecaprenyl diphosphate + beta-D-GlcNAc-(1-&gt;4)-Mur2Ac(oyl-L-Ala-gamma-D-Glu-L-Lys-D-Ala-D-Ala)-di-trans,octa-cis-undecaprenyl diphosphate = [GlcNAc-(1-&gt;4)-Mur2Ac(oyl-L-Ala-gamma-D-Glu-L-Lys-D-Ala-D-Ala)](n+1)-di-trans,octa-cis-undecaprenyl diphosphate + di-trans,octa-cis-undecaprenyl diphosphate + H(+)</text>
        <dbReference type="Rhea" id="RHEA:23708"/>
        <dbReference type="Rhea" id="RHEA-COMP:9602"/>
        <dbReference type="Rhea" id="RHEA-COMP:9603"/>
        <dbReference type="ChEBI" id="CHEBI:15378"/>
        <dbReference type="ChEBI" id="CHEBI:58405"/>
        <dbReference type="ChEBI" id="CHEBI:60033"/>
        <dbReference type="ChEBI" id="CHEBI:78435"/>
        <dbReference type="EC" id="2.4.99.28"/>
    </reaction>
</comment>
<feature type="transmembrane region" description="Helical" evidence="17">
    <location>
        <begin position="228"/>
        <end position="257"/>
    </location>
</feature>
<evidence type="ECO:0000256" key="3">
    <source>
        <dbReference type="ARBA" id="ARBA00022679"/>
    </source>
</evidence>
<keyword evidence="4 17" id="KW-0812">Transmembrane</keyword>
<dbReference type="Proteomes" id="UP000613208">
    <property type="component" value="Unassembled WGS sequence"/>
</dbReference>
<feature type="transmembrane region" description="Helical" evidence="17">
    <location>
        <begin position="84"/>
        <end position="103"/>
    </location>
</feature>
<feature type="transmembrane region" description="Helical" evidence="17">
    <location>
        <begin position="148"/>
        <end position="167"/>
    </location>
</feature>
<evidence type="ECO:0000256" key="17">
    <source>
        <dbReference type="SAM" id="Phobius"/>
    </source>
</evidence>
<sequence>MKKLSKRELIESFRKIKKETVLWLVILYEGLLLVPALVKGVKGSGNSASYFGYHYLEFFLILALGTILFYFVTLYILEGNQKIVLYSSILLTWGVFMELLLLFPGDDDLNSGFIMRNIILLLASYVSAVLAGILFIKIRRFRQDSFSFLLACLSVLLYILLILFGVGPGGQANPEARTNLPFPAVGSIPVTEILKVFFLMVLVCLLCKQARSKEEKRKRLMLSAVYTGINIIGMLAINEMGSLLIVLLVYIAFIVIYMQEIKYSIAVIAAGVMIVLFGVMAGEMMTDSINQKISEKELISCFYNREVPSASGYHGGSGTIEDFRPYLVEYFNGKSKGKDRKVTERELKKIVGNAQKNALSEAEEQAVAALFSDKSEIGYNDMKTAVEDRKNQSMLIAMSYLLSDQDDKEDFLGTYYFTKIYNYYVNYGDANFLEKFYIPKYGKVKTRFYCWTHPEWDNGDSGYQNYRARAGVRDGGLFGKDSAEVSTVPNADSDMIFVAMSEMFGNICPVLLLLLFFMLFWEGKKIVLSTRHEYNSGMAFGISFMIWIQAVFMTASNYGLFPIFGMPIPFISNGGASKCVTMAMIGIMVVMSAVEMEEEAVEDERTKNRMVILFRYYISQPLRHLCGCIWAFICQAVREQKKVIKAKIRKKLKEKKDGNAHRRKR</sequence>
<feature type="transmembrane region" description="Helical" evidence="17">
    <location>
        <begin position="541"/>
        <end position="564"/>
    </location>
</feature>
<dbReference type="GO" id="GO:0032153">
    <property type="term" value="C:cell division site"/>
    <property type="evidence" value="ECO:0007669"/>
    <property type="project" value="TreeGrafter"/>
</dbReference>
<feature type="transmembrane region" description="Helical" evidence="17">
    <location>
        <begin position="576"/>
        <end position="594"/>
    </location>
</feature>
<comment type="subcellular location">
    <subcellularLocation>
        <location evidence="1">Membrane</location>
        <topology evidence="1">Multi-pass membrane protein</topology>
    </subcellularLocation>
</comment>
<dbReference type="EMBL" id="BLYI01000031">
    <property type="protein sequence ID" value="GFO85102.1"/>
    <property type="molecule type" value="Genomic_DNA"/>
</dbReference>
<dbReference type="Pfam" id="PF01098">
    <property type="entry name" value="FTSW_RODA_SPOVE"/>
    <property type="match status" value="1"/>
</dbReference>
<evidence type="ECO:0000256" key="15">
    <source>
        <dbReference type="ARBA" id="ARBA00049902"/>
    </source>
</evidence>
<dbReference type="InterPro" id="IPR001182">
    <property type="entry name" value="FtsW/RodA"/>
</dbReference>
<evidence type="ECO:0000256" key="6">
    <source>
        <dbReference type="ARBA" id="ARBA00022984"/>
    </source>
</evidence>
<evidence type="ECO:0000256" key="4">
    <source>
        <dbReference type="ARBA" id="ARBA00022692"/>
    </source>
</evidence>
<keyword evidence="8 17" id="KW-0472">Membrane</keyword>
<dbReference type="EC" id="2.4.99.28" evidence="14"/>
<evidence type="ECO:0000256" key="5">
    <source>
        <dbReference type="ARBA" id="ARBA00022960"/>
    </source>
</evidence>
<keyword evidence="7 17" id="KW-1133">Transmembrane helix</keyword>
<organism evidence="18 19">
    <name type="scientific">Anaerostipes butyraticus</name>
    <dbReference type="NCBI Taxonomy" id="645466"/>
    <lineage>
        <taxon>Bacteria</taxon>
        <taxon>Bacillati</taxon>
        <taxon>Bacillota</taxon>
        <taxon>Clostridia</taxon>
        <taxon>Lachnospirales</taxon>
        <taxon>Lachnospiraceae</taxon>
        <taxon>Anaerostipes</taxon>
    </lineage>
</organism>
<evidence type="ECO:0000313" key="18">
    <source>
        <dbReference type="EMBL" id="GFO85102.1"/>
    </source>
</evidence>
<comment type="caution">
    <text evidence="18">The sequence shown here is derived from an EMBL/GenBank/DDBJ whole genome shotgun (WGS) entry which is preliminary data.</text>
</comment>
<evidence type="ECO:0000256" key="10">
    <source>
        <dbReference type="ARBA" id="ARBA00033270"/>
    </source>
</evidence>
<evidence type="ECO:0000256" key="11">
    <source>
        <dbReference type="ARBA" id="ARBA00038053"/>
    </source>
</evidence>
<dbReference type="GO" id="GO:0008360">
    <property type="term" value="P:regulation of cell shape"/>
    <property type="evidence" value="ECO:0007669"/>
    <property type="project" value="UniProtKB-KW"/>
</dbReference>
<evidence type="ECO:0000313" key="19">
    <source>
        <dbReference type="Proteomes" id="UP000613208"/>
    </source>
</evidence>
<dbReference type="AlphaFoldDB" id="A0A916VDK0"/>
<dbReference type="GO" id="GO:0005886">
    <property type="term" value="C:plasma membrane"/>
    <property type="evidence" value="ECO:0007669"/>
    <property type="project" value="TreeGrafter"/>
</dbReference>